<evidence type="ECO:0008006" key="3">
    <source>
        <dbReference type="Google" id="ProtNLM"/>
    </source>
</evidence>
<dbReference type="AlphaFoldDB" id="A0A495Y3K6"/>
<dbReference type="OrthoDB" id="1095921at2"/>
<protein>
    <recommendedName>
        <fullName evidence="3">DUF2971 family protein</fullName>
    </recommendedName>
</protein>
<dbReference type="RefSeq" id="WP_121034684.1">
    <property type="nucleotide sequence ID" value="NZ_RBXT01000001.1"/>
</dbReference>
<name>A0A495Y3K6_9MICO</name>
<comment type="caution">
    <text evidence="1">The sequence shown here is derived from an EMBL/GenBank/DDBJ whole genome shotgun (WGS) entry which is preliminary data.</text>
</comment>
<dbReference type="Proteomes" id="UP000278440">
    <property type="component" value="Unassembled WGS sequence"/>
</dbReference>
<organism evidence="1 2">
    <name type="scientific">Terracoccus luteus</name>
    <dbReference type="NCBI Taxonomy" id="53356"/>
    <lineage>
        <taxon>Bacteria</taxon>
        <taxon>Bacillati</taxon>
        <taxon>Actinomycetota</taxon>
        <taxon>Actinomycetes</taxon>
        <taxon>Micrococcales</taxon>
        <taxon>Intrasporangiaceae</taxon>
        <taxon>Terracoccus</taxon>
    </lineage>
</organism>
<evidence type="ECO:0000313" key="1">
    <source>
        <dbReference type="EMBL" id="RKT79866.1"/>
    </source>
</evidence>
<dbReference type="EMBL" id="RBXT01000001">
    <property type="protein sequence ID" value="RKT79866.1"/>
    <property type="molecule type" value="Genomic_DNA"/>
</dbReference>
<sequence>MPPDELVWHYTDGAGLLGILTDHVLWATASEFLNDNAEVRLGASRIAAELDASAAAGDPLARLLRSRTRDAETGDGGPSPSTFFILSAARHWDLLAMWRTYGGLGESYAVGLDPTAPLLVLTDEDAALPAELLSSPAAPGDAATADVGYVRQRPWAPVRYGEEEQRRLARAVFDGFGDDVAEARRRLAAGSPTASVVEAMASTLDDVEQALVLIKHPGFVDEREVRHSTSLLHRSGLGGWRGVVRYRPTRYGIAPHLWLTGSAPDAAGTGAGGHAALTTSAAPLPIREVAISPSANGRAATASLAALLAARGYDVPVRRSSIPFRG</sequence>
<reference evidence="1 2" key="1">
    <citation type="submission" date="2018-10" db="EMBL/GenBank/DDBJ databases">
        <title>Sequencing the genomes of 1000 actinobacteria strains.</title>
        <authorList>
            <person name="Klenk H.-P."/>
        </authorList>
    </citation>
    <scope>NUCLEOTIDE SEQUENCE [LARGE SCALE GENOMIC DNA]</scope>
    <source>
        <strain evidence="1 2">DSM 44267</strain>
    </source>
</reference>
<keyword evidence="2" id="KW-1185">Reference proteome</keyword>
<accession>A0A495Y3K6</accession>
<gene>
    <name evidence="1" type="ORF">DFJ68_3344</name>
</gene>
<proteinExistence type="predicted"/>
<evidence type="ECO:0000313" key="2">
    <source>
        <dbReference type="Proteomes" id="UP000278440"/>
    </source>
</evidence>